<proteinExistence type="predicted"/>
<dbReference type="Gene3D" id="1.25.40.10">
    <property type="entry name" value="Tetratricopeptide repeat domain"/>
    <property type="match status" value="1"/>
</dbReference>
<dbReference type="InterPro" id="IPR027417">
    <property type="entry name" value="P-loop_NTPase"/>
</dbReference>
<dbReference type="InterPro" id="IPR011990">
    <property type="entry name" value="TPR-like_helical_dom_sf"/>
</dbReference>
<dbReference type="InterPro" id="IPR026634">
    <property type="entry name" value="TPST-like"/>
</dbReference>
<name>A0A1I1I0U5_9GAMM</name>
<keyword evidence="3" id="KW-1185">Reference proteome</keyword>
<protein>
    <submittedName>
        <fullName evidence="2">Sulfotransferase domain-containing protein</fullName>
    </submittedName>
</protein>
<dbReference type="PANTHER" id="PTHR12788:SF10">
    <property type="entry name" value="PROTEIN-TYROSINE SULFOTRANSFERASE"/>
    <property type="match status" value="1"/>
</dbReference>
<gene>
    <name evidence="2" type="ORF">SAMN02745724_01329</name>
</gene>
<organism evidence="2 3">
    <name type="scientific">Pseudoalteromonas denitrificans DSM 6059</name>
    <dbReference type="NCBI Taxonomy" id="1123010"/>
    <lineage>
        <taxon>Bacteria</taxon>
        <taxon>Pseudomonadati</taxon>
        <taxon>Pseudomonadota</taxon>
        <taxon>Gammaproteobacteria</taxon>
        <taxon>Alteromonadales</taxon>
        <taxon>Pseudoalteromonadaceae</taxon>
        <taxon>Pseudoalteromonas</taxon>
    </lineage>
</organism>
<dbReference type="EMBL" id="FOLO01000007">
    <property type="protein sequence ID" value="SFC29711.1"/>
    <property type="molecule type" value="Genomic_DNA"/>
</dbReference>
<dbReference type="SUPFAM" id="SSF52540">
    <property type="entry name" value="P-loop containing nucleoside triphosphate hydrolases"/>
    <property type="match status" value="1"/>
</dbReference>
<dbReference type="RefSeq" id="WP_091982039.1">
    <property type="nucleotide sequence ID" value="NZ_FOLO01000007.1"/>
</dbReference>
<dbReference type="Pfam" id="PF13469">
    <property type="entry name" value="Sulfotransfer_3"/>
    <property type="match status" value="1"/>
</dbReference>
<keyword evidence="1 2" id="KW-0808">Transferase</keyword>
<accession>A0A1I1I0U5</accession>
<dbReference type="PANTHER" id="PTHR12788">
    <property type="entry name" value="PROTEIN-TYROSINE SULFOTRANSFERASE 2"/>
    <property type="match status" value="1"/>
</dbReference>
<dbReference type="STRING" id="1123010.SAMN02745724_01329"/>
<dbReference type="Gene3D" id="3.40.50.300">
    <property type="entry name" value="P-loop containing nucleotide triphosphate hydrolases"/>
    <property type="match status" value="1"/>
</dbReference>
<evidence type="ECO:0000313" key="3">
    <source>
        <dbReference type="Proteomes" id="UP000198862"/>
    </source>
</evidence>
<evidence type="ECO:0000256" key="1">
    <source>
        <dbReference type="ARBA" id="ARBA00022679"/>
    </source>
</evidence>
<dbReference type="OrthoDB" id="9815894at2"/>
<dbReference type="Proteomes" id="UP000198862">
    <property type="component" value="Unassembled WGS sequence"/>
</dbReference>
<reference evidence="2 3" key="1">
    <citation type="submission" date="2016-10" db="EMBL/GenBank/DDBJ databases">
        <authorList>
            <person name="de Groot N.N."/>
        </authorList>
    </citation>
    <scope>NUCLEOTIDE SEQUENCE [LARGE SCALE GENOMIC DNA]</scope>
    <source>
        <strain evidence="2 3">DSM 6059</strain>
    </source>
</reference>
<dbReference type="GO" id="GO:0008476">
    <property type="term" value="F:protein-tyrosine sulfotransferase activity"/>
    <property type="evidence" value="ECO:0007669"/>
    <property type="project" value="InterPro"/>
</dbReference>
<sequence length="527" mass="60957">MIHSSHNSQNLLKQCKALLDNGELLKAQSIVKQVLINSKNDVTAIEIAFEIAIRFQDFKMAENYYNKYKIHSQNIAKQQLLYITLLETKEEHFKALDQIDSYLSEHGVNLDLLYKHGLISVKAGRILQAEQSFLNCIDNHYSNEYLTLNLGHVYKAKGDSKLASHFYKKFIAEGNHVYGVGYWSLADLKDYRFSIDDIEHMQSLIEDPSISISNAALLLFAIAKAHEQEKEFNLAFDAMNKANSIIEKHKPFKAELFTNLIKNMISDTKAIQTSSPSDKSFTPIFIVGMPRSGTTLVEQIIASHTEVESTDELQYIERIALELEMSGGYTKQINELDESKKLQLSTQYKIQIQQYFNQYQAITIDKNPNNYLHIGLIKKLFPNAKIINVIRNPLDNALSVFKQYFYNGHDYSYSIKNIIHYWQGYIVLMLHWKKLFGSEIMHLSYEQLTQEPEAEIRRILKYCELGFEPQCLTFYNSDRIVLTPSVSQVKQPINNRSVGSWKKYQNQMSPFISDFKDLIKKTNLLFD</sequence>
<dbReference type="SUPFAM" id="SSF48452">
    <property type="entry name" value="TPR-like"/>
    <property type="match status" value="1"/>
</dbReference>
<dbReference type="AlphaFoldDB" id="A0A1I1I0U5"/>
<evidence type="ECO:0000313" key="2">
    <source>
        <dbReference type="EMBL" id="SFC29711.1"/>
    </source>
</evidence>